<accession>A0A2T1DSW0</accession>
<dbReference type="NCBIfam" id="NF033564">
    <property type="entry name" value="transpos_ISAs1"/>
    <property type="match status" value="1"/>
</dbReference>
<dbReference type="InterPro" id="IPR002559">
    <property type="entry name" value="Transposase_11"/>
</dbReference>
<evidence type="ECO:0000313" key="3">
    <source>
        <dbReference type="Proteomes" id="UP000239576"/>
    </source>
</evidence>
<sequence length="120" mass="13910">MRTLCLLTQRNQCPERRLPGKAPTIEQRYSLVSLEGQVERLAQAVRSHWGIENQVHWVLDVAFKEDDSRIRKDHALENLALIRHLALNLLRQERSAKGDIKAKRLKAGWDNCYLSRILAT</sequence>
<dbReference type="EMBL" id="PVWK01000163">
    <property type="protein sequence ID" value="PSB23501.1"/>
    <property type="molecule type" value="Genomic_DNA"/>
</dbReference>
<feature type="domain" description="Transposase IS4-like" evidence="1">
    <location>
        <begin position="21"/>
        <end position="89"/>
    </location>
</feature>
<name>A0A2T1DSW0_9CYAN</name>
<protein>
    <recommendedName>
        <fullName evidence="1">Transposase IS4-like domain-containing protein</fullName>
    </recommendedName>
</protein>
<dbReference type="Proteomes" id="UP000239576">
    <property type="component" value="Unassembled WGS sequence"/>
</dbReference>
<reference evidence="2 3" key="2">
    <citation type="submission" date="2018-03" db="EMBL/GenBank/DDBJ databases">
        <title>The ancient ancestry and fast evolution of plastids.</title>
        <authorList>
            <person name="Moore K.R."/>
            <person name="Magnabosco C."/>
            <person name="Momper L."/>
            <person name="Gold D.A."/>
            <person name="Bosak T."/>
            <person name="Fournier G.P."/>
        </authorList>
    </citation>
    <scope>NUCLEOTIDE SEQUENCE [LARGE SCALE GENOMIC DNA]</scope>
    <source>
        <strain evidence="2 3">ULC18</strain>
    </source>
</reference>
<dbReference type="PANTHER" id="PTHR30298:SF0">
    <property type="entry name" value="PROTEIN YBFL-RELATED"/>
    <property type="match status" value="1"/>
</dbReference>
<gene>
    <name evidence="2" type="ORF">C7B82_30890</name>
</gene>
<dbReference type="OrthoDB" id="582614at2"/>
<dbReference type="GO" id="GO:0004803">
    <property type="term" value="F:transposase activity"/>
    <property type="evidence" value="ECO:0007669"/>
    <property type="project" value="InterPro"/>
</dbReference>
<dbReference type="GO" id="GO:0006313">
    <property type="term" value="P:DNA transposition"/>
    <property type="evidence" value="ECO:0007669"/>
    <property type="project" value="InterPro"/>
</dbReference>
<dbReference type="PANTHER" id="PTHR30298">
    <property type="entry name" value="H REPEAT-ASSOCIATED PREDICTED TRANSPOSASE"/>
    <property type="match status" value="1"/>
</dbReference>
<reference evidence="3" key="1">
    <citation type="submission" date="2018-02" db="EMBL/GenBank/DDBJ databases">
        <authorList>
            <person name="Moore K."/>
            <person name="Momper L."/>
        </authorList>
    </citation>
    <scope>NUCLEOTIDE SEQUENCE [LARGE SCALE GENOMIC DNA]</scope>
    <source>
        <strain evidence="3">ULC18</strain>
    </source>
</reference>
<keyword evidence="3" id="KW-1185">Reference proteome</keyword>
<dbReference type="InterPro" id="IPR051698">
    <property type="entry name" value="Transposase_11-like"/>
</dbReference>
<comment type="caution">
    <text evidence="2">The sequence shown here is derived from an EMBL/GenBank/DDBJ whole genome shotgun (WGS) entry which is preliminary data.</text>
</comment>
<dbReference type="GO" id="GO:0003677">
    <property type="term" value="F:DNA binding"/>
    <property type="evidence" value="ECO:0007669"/>
    <property type="project" value="InterPro"/>
</dbReference>
<proteinExistence type="predicted"/>
<evidence type="ECO:0000259" key="1">
    <source>
        <dbReference type="Pfam" id="PF01609"/>
    </source>
</evidence>
<dbReference type="Pfam" id="PF01609">
    <property type="entry name" value="DDE_Tnp_1"/>
    <property type="match status" value="1"/>
</dbReference>
<dbReference type="InterPro" id="IPR047647">
    <property type="entry name" value="ISAs1_transpos"/>
</dbReference>
<dbReference type="AlphaFoldDB" id="A0A2T1DSW0"/>
<evidence type="ECO:0000313" key="2">
    <source>
        <dbReference type="EMBL" id="PSB23501.1"/>
    </source>
</evidence>
<organism evidence="2 3">
    <name type="scientific">Stenomitos frigidus ULC18</name>
    <dbReference type="NCBI Taxonomy" id="2107698"/>
    <lineage>
        <taxon>Bacteria</taxon>
        <taxon>Bacillati</taxon>
        <taxon>Cyanobacteriota</taxon>
        <taxon>Cyanophyceae</taxon>
        <taxon>Leptolyngbyales</taxon>
        <taxon>Leptolyngbyaceae</taxon>
        <taxon>Stenomitos</taxon>
    </lineage>
</organism>